<gene>
    <name evidence="3" type="ORF">PUMCH_003229</name>
</gene>
<dbReference type="GO" id="GO:0005096">
    <property type="term" value="F:GTPase activator activity"/>
    <property type="evidence" value="ECO:0007669"/>
    <property type="project" value="InterPro"/>
</dbReference>
<name>A0AAX4HBG8_9ASCO</name>
<dbReference type="EMBL" id="CP138897">
    <property type="protein sequence ID" value="WPK25893.1"/>
    <property type="molecule type" value="Genomic_DNA"/>
</dbReference>
<proteinExistence type="predicted"/>
<dbReference type="PANTHER" id="PTHR35140">
    <property type="entry name" value="MITOTIC CHECK POINT PROTEIN BFA1"/>
    <property type="match status" value="1"/>
</dbReference>
<feature type="region of interest" description="Disordered" evidence="2">
    <location>
        <begin position="293"/>
        <end position="321"/>
    </location>
</feature>
<evidence type="ECO:0000313" key="3">
    <source>
        <dbReference type="EMBL" id="WPK25893.1"/>
    </source>
</evidence>
<evidence type="ECO:0000256" key="2">
    <source>
        <dbReference type="SAM" id="MobiDB-lite"/>
    </source>
</evidence>
<dbReference type="AlphaFoldDB" id="A0AAX4HBG8"/>
<dbReference type="GO" id="GO:0031578">
    <property type="term" value="P:mitotic spindle orientation checkpoint signaling"/>
    <property type="evidence" value="ECO:0007669"/>
    <property type="project" value="TreeGrafter"/>
</dbReference>
<dbReference type="InterPro" id="IPR034586">
    <property type="entry name" value="Bfa1/Byr4"/>
</dbReference>
<organism evidence="3 4">
    <name type="scientific">Australozyma saopauloensis</name>
    <dbReference type="NCBI Taxonomy" id="291208"/>
    <lineage>
        <taxon>Eukaryota</taxon>
        <taxon>Fungi</taxon>
        <taxon>Dikarya</taxon>
        <taxon>Ascomycota</taxon>
        <taxon>Saccharomycotina</taxon>
        <taxon>Pichiomycetes</taxon>
        <taxon>Metschnikowiaceae</taxon>
        <taxon>Australozyma</taxon>
    </lineage>
</organism>
<dbReference type="GO" id="GO:1990334">
    <property type="term" value="C:Bfa1-Bub2 complex"/>
    <property type="evidence" value="ECO:0007669"/>
    <property type="project" value="InterPro"/>
</dbReference>
<feature type="compositionally biased region" description="Polar residues" evidence="2">
    <location>
        <begin position="312"/>
        <end position="321"/>
    </location>
</feature>
<evidence type="ECO:0008006" key="5">
    <source>
        <dbReference type="Google" id="ProtNLM"/>
    </source>
</evidence>
<keyword evidence="1" id="KW-0175">Coiled coil</keyword>
<evidence type="ECO:0000313" key="4">
    <source>
        <dbReference type="Proteomes" id="UP001338582"/>
    </source>
</evidence>
<dbReference type="GO" id="GO:0044732">
    <property type="term" value="C:mitotic spindle pole body"/>
    <property type="evidence" value="ECO:0007669"/>
    <property type="project" value="TreeGrafter"/>
</dbReference>
<reference evidence="3 4" key="1">
    <citation type="submission" date="2023-10" db="EMBL/GenBank/DDBJ databases">
        <title>Draft Genome Sequence of Candida saopaulonensis from a very Premature Infant with Sepsis.</title>
        <authorList>
            <person name="Ning Y."/>
            <person name="Dai R."/>
            <person name="Xiao M."/>
            <person name="Xu Y."/>
            <person name="Yan Q."/>
            <person name="Zhang L."/>
        </authorList>
    </citation>
    <scope>NUCLEOTIDE SEQUENCE [LARGE SCALE GENOMIC DNA]</scope>
    <source>
        <strain evidence="3 4">19XY460</strain>
    </source>
</reference>
<protein>
    <recommendedName>
        <fullName evidence="5">Mitotic check point protein BFA1</fullName>
    </recommendedName>
</protein>
<dbReference type="KEGG" id="asau:88174293"/>
<dbReference type="GeneID" id="88174293"/>
<accession>A0AAX4HBG8</accession>
<dbReference type="PANTHER" id="PTHR35140:SF1">
    <property type="entry name" value="MITOTIC CHECK POINT PROTEIN BFA1"/>
    <property type="match status" value="1"/>
</dbReference>
<dbReference type="RefSeq" id="XP_062878275.1">
    <property type="nucleotide sequence ID" value="XM_063022205.1"/>
</dbReference>
<dbReference type="Proteomes" id="UP001338582">
    <property type="component" value="Chromosome 4"/>
</dbReference>
<sequence length="602" mass="69702">MESARSKLSRFLKWEELDGDENYDDIAIPGPHGKRALTSSASIPRMSSMNLLPENLETLRISPRKSGLSPPAFQLNHKSNHLGSLGRFAESEEEDYNFEDDIGPQTFTRENLHKPTENYGYLPASFESLSPALARIASADEDEDTDVTRINEDGFEGVENIFGKDESGILETSTNEYVSPRRFDANRAKEALARQEQERQRAAEAENQEWLLRHQRKYEDALRTLTRKDLQRYAKAVSKKPSMRMNVRYEEDEAFQDGFEEFPPDILSSENLSQFKSYPQEIRPSLSYKASMPSFQHSRTAVPTKPRKSRSNMDFASTHGNQNTKRYNERINSATHRFQGLNKVSQSSENQERDLYLQKRKRAKELLRKYLEAPDDQFEVRTSPSKHVSLSRKKHQRNPGIVKNLNRRSTDPGGFGEMRYNPVAVTWEGNEHDLLRFEDDAYDAMKTREPSLIKSRDFLPQKERIGNMVYDAENLRWINLDAETEDGLKDLPDLVPNDMPQYVLPRSTSKRLLGARGVSVFTQRTILSTSSGSSSRSVPLGDEFFVSDKLQARFEKEEAKIKRKTHEWFDPNEHYSLRHPRPFNHDYFWEIRNMVEASQNKR</sequence>
<evidence type="ECO:0000256" key="1">
    <source>
        <dbReference type="SAM" id="Coils"/>
    </source>
</evidence>
<feature type="coiled-coil region" evidence="1">
    <location>
        <begin position="185"/>
        <end position="213"/>
    </location>
</feature>
<keyword evidence="4" id="KW-1185">Reference proteome</keyword>